<evidence type="ECO:0000259" key="4">
    <source>
        <dbReference type="Pfam" id="PF05193"/>
    </source>
</evidence>
<evidence type="ECO:0000256" key="2">
    <source>
        <dbReference type="SAM" id="SignalP"/>
    </source>
</evidence>
<proteinExistence type="inferred from homology"/>
<reference evidence="5 6" key="1">
    <citation type="submission" date="2023-03" db="EMBL/GenBank/DDBJ databases">
        <title>Paludisphaera mucosa sp. nov. a novel planctomycete from northern fen.</title>
        <authorList>
            <person name="Ivanova A."/>
        </authorList>
    </citation>
    <scope>NUCLEOTIDE SEQUENCE [LARGE SCALE GENOMIC DNA]</scope>
    <source>
        <strain evidence="5 6">Pla2</strain>
    </source>
</reference>
<dbReference type="InterPro" id="IPR011249">
    <property type="entry name" value="Metalloenz_LuxS/M16"/>
</dbReference>
<feature type="chain" id="PRO_5047452430" evidence="2">
    <location>
        <begin position="23"/>
        <end position="939"/>
    </location>
</feature>
<dbReference type="InterPro" id="IPR050361">
    <property type="entry name" value="MPP/UQCRC_Complex"/>
</dbReference>
<feature type="signal peptide" evidence="2">
    <location>
        <begin position="1"/>
        <end position="22"/>
    </location>
</feature>
<dbReference type="PANTHER" id="PTHR11851:SF49">
    <property type="entry name" value="MITOCHONDRIAL-PROCESSING PEPTIDASE SUBUNIT ALPHA"/>
    <property type="match status" value="1"/>
</dbReference>
<sequence>MKLVAVASFVLLLSLSLPEALSQQPAVRAHEVPALAVEKYTLPNGLTVLLHEDHKTPVAAVHLWYKVGSKDEKAGRTGFAHLFEHMMFQGSKHHDRDYFEPLEKLGADINGNTTEDRTVYFESVPSNATELALWLEADRMGFLVPAMTPAKLDNQRDVVKNERREAVENVPYGMAEEVMRRAIYPEGHPYRHEVIGSMADLSAASLDDVSAFFRTYYAPDDAILCVAGDIDRAQVKAWVEKAFGPIPKGPAVEHPKPWVPKLDGPKHITQTDRVSLPRAQLVWPTVPSMHPDEPALDVLASVLGGLDKENRLYRALMHDRRLAAEVSAQHPTLNLSGTFEVDLLAPPDGDLDAIVKIAREEIDRLKREGPTPDEVVKSRNGRESGLILGLQSVLTKAETFCLYEAVSGDPLGYRGELDRLFAVTPEDVKRVANQYLTDAFIRLDVIPGPPPERPAEALIERPAPSPFEPTQQARETADSIVMPTVGPPPAFTPPAFERRTLSNGLPVWIVSRRELPIVSFRLVVAAGETSTPEGKEGLGSLAVGLLDGGTKTRTSLQIAGELSEIGASLGLTCALEWSGASVTTLLRHLDRALDVYADAVLNSTFPQDEVDRRKQVRLADLESRRDSADEVAGDVFRSLVFGPKHPYGRPQLGTRATVESVAREDLAAFHEAHFTPTAATLIVVGDVEPDAVTKALEARFGAWKPRPAPPKVVPQPPTDAAAAGAYAVDKAGAAQSVLAVGRLGVERKSPEVPALGLLNAIVGGQFSSRLNMNLREDKGYSYGVSSEFRSLRAPGWFEIRGSVQTAVTRESLVEVRRELADLQGPRPLTDAEIDFARRRTVYGFPSRFETTFDVADQLSAIAAYDLPDDYLATYIRRIEAVAPDAIRKLAGVHLKPEAMTTLIVGDRAAIEPELRKLPDGAAVRFVDEDGKPAAAPGGK</sequence>
<feature type="domain" description="Peptidase M16 N-terminal" evidence="3">
    <location>
        <begin position="516"/>
        <end position="628"/>
    </location>
</feature>
<dbReference type="Pfam" id="PF00675">
    <property type="entry name" value="Peptidase_M16"/>
    <property type="match status" value="2"/>
</dbReference>
<dbReference type="PANTHER" id="PTHR11851">
    <property type="entry name" value="METALLOPROTEASE"/>
    <property type="match status" value="1"/>
</dbReference>
<name>A0ABT6FH32_9BACT</name>
<dbReference type="EMBL" id="JARRAG010000002">
    <property type="protein sequence ID" value="MDG3006791.1"/>
    <property type="molecule type" value="Genomic_DNA"/>
</dbReference>
<feature type="domain" description="Peptidase M16 C-terminal" evidence="4">
    <location>
        <begin position="661"/>
        <end position="838"/>
    </location>
</feature>
<evidence type="ECO:0000259" key="3">
    <source>
        <dbReference type="Pfam" id="PF00675"/>
    </source>
</evidence>
<dbReference type="SUPFAM" id="SSF63411">
    <property type="entry name" value="LuxS/MPP-like metallohydrolase"/>
    <property type="match status" value="4"/>
</dbReference>
<keyword evidence="2" id="KW-0732">Signal</keyword>
<keyword evidence="6" id="KW-1185">Reference proteome</keyword>
<protein>
    <submittedName>
        <fullName evidence="5">Pitrilysin family protein</fullName>
    </submittedName>
</protein>
<feature type="domain" description="Peptidase M16 N-terminal" evidence="3">
    <location>
        <begin position="48"/>
        <end position="172"/>
    </location>
</feature>
<feature type="domain" description="Peptidase M16 C-terminal" evidence="4">
    <location>
        <begin position="205"/>
        <end position="380"/>
    </location>
</feature>
<dbReference type="RefSeq" id="WP_277863082.1">
    <property type="nucleotide sequence ID" value="NZ_JARRAG010000002.1"/>
</dbReference>
<comment type="caution">
    <text evidence="5">The sequence shown here is derived from an EMBL/GenBank/DDBJ whole genome shotgun (WGS) entry which is preliminary data.</text>
</comment>
<comment type="similarity">
    <text evidence="1">Belongs to the peptidase M16 family.</text>
</comment>
<evidence type="ECO:0000256" key="1">
    <source>
        <dbReference type="ARBA" id="ARBA00007261"/>
    </source>
</evidence>
<evidence type="ECO:0000313" key="6">
    <source>
        <dbReference type="Proteomes" id="UP001216907"/>
    </source>
</evidence>
<gene>
    <name evidence="5" type="ORF">PZE19_23725</name>
</gene>
<dbReference type="InterPro" id="IPR011765">
    <property type="entry name" value="Pept_M16_N"/>
</dbReference>
<dbReference type="Proteomes" id="UP001216907">
    <property type="component" value="Unassembled WGS sequence"/>
</dbReference>
<accession>A0ABT6FH32</accession>
<dbReference type="InterPro" id="IPR007863">
    <property type="entry name" value="Peptidase_M16_C"/>
</dbReference>
<dbReference type="Gene3D" id="3.30.830.10">
    <property type="entry name" value="Metalloenzyme, LuxS/M16 peptidase-like"/>
    <property type="match status" value="4"/>
</dbReference>
<evidence type="ECO:0000313" key="5">
    <source>
        <dbReference type="EMBL" id="MDG3006791.1"/>
    </source>
</evidence>
<dbReference type="Pfam" id="PF05193">
    <property type="entry name" value="Peptidase_M16_C"/>
    <property type="match status" value="2"/>
</dbReference>
<organism evidence="5 6">
    <name type="scientific">Paludisphaera mucosa</name>
    <dbReference type="NCBI Taxonomy" id="3030827"/>
    <lineage>
        <taxon>Bacteria</taxon>
        <taxon>Pseudomonadati</taxon>
        <taxon>Planctomycetota</taxon>
        <taxon>Planctomycetia</taxon>
        <taxon>Isosphaerales</taxon>
        <taxon>Isosphaeraceae</taxon>
        <taxon>Paludisphaera</taxon>
    </lineage>
</organism>